<keyword evidence="2" id="KW-1185">Reference proteome</keyword>
<organism evidence="1 2">
    <name type="scientific">Cardiosporidium cionae</name>
    <dbReference type="NCBI Taxonomy" id="476202"/>
    <lineage>
        <taxon>Eukaryota</taxon>
        <taxon>Sar</taxon>
        <taxon>Alveolata</taxon>
        <taxon>Apicomplexa</taxon>
        <taxon>Aconoidasida</taxon>
        <taxon>Nephromycida</taxon>
        <taxon>Cardiosporidium</taxon>
    </lineage>
</organism>
<dbReference type="EMBL" id="JADAQX010000590">
    <property type="protein sequence ID" value="KAF8819817.1"/>
    <property type="molecule type" value="Genomic_DNA"/>
</dbReference>
<evidence type="ECO:0000313" key="1">
    <source>
        <dbReference type="EMBL" id="KAF8819817.1"/>
    </source>
</evidence>
<protein>
    <submittedName>
        <fullName evidence="1">Uncharacterized protein</fullName>
    </submittedName>
</protein>
<dbReference type="Proteomes" id="UP000823046">
    <property type="component" value="Unassembled WGS sequence"/>
</dbReference>
<gene>
    <name evidence="1" type="ORF">IE077_003957</name>
</gene>
<evidence type="ECO:0000313" key="2">
    <source>
        <dbReference type="Proteomes" id="UP000823046"/>
    </source>
</evidence>
<sequence>MQQDDASDANISMKIPFEKSVLQSASQEASVSPTVTVSNTMEFPMKRTILPIFQTLSDTGHYLFGSPASTMDHGDSSASPFEASLAAMSRPEGELPSHERNLSPMASLSPFPTATQASPLTALDSLSPKEEIPWQAKQETHIHTLKEETIHSRRISTKEGHPTKRRSYQPSKRIASLSLYDSYFRIKRVEPEYLSLSSPPNRRSMPSRTKTMSHVDTPFASPVSFSFTQNPDVFSILSQPPSGSPYKNFSMASGVRTLDTFTASGLERNSGREKEPQCDKKAPEVLQAEGDEEGGHGSDALSLPLDQEEMEEGPLVLQDRAIDTHIETIRFNAYRDAMLLHKWIQPFIEIAIASTSSLTALTALLPSETWLPSEILAVVCNVILSLQTISGFRLPFLFLNRLGFELLRNTLELGCQMILFKHLVRFESSWNLSILDREQLCWEGFTPWFFLTSLMLGNQLKTFLSLAASVLDLETACPDIQVPVSVIKGTCHSLFCNFFPLLLLVGFAF</sequence>
<reference evidence="1 2" key="1">
    <citation type="journal article" date="2020" name="bioRxiv">
        <title>Metabolic contributions of an alphaproteobacterial endosymbiont in the apicomplexan Cardiosporidium cionae.</title>
        <authorList>
            <person name="Hunter E.S."/>
            <person name="Paight C.J."/>
            <person name="Lane C.E."/>
        </authorList>
    </citation>
    <scope>NUCLEOTIDE SEQUENCE [LARGE SCALE GENOMIC DNA]</scope>
    <source>
        <strain evidence="1">ESH_2018</strain>
    </source>
</reference>
<proteinExistence type="predicted"/>
<comment type="caution">
    <text evidence="1">The sequence shown here is derived from an EMBL/GenBank/DDBJ whole genome shotgun (WGS) entry which is preliminary data.</text>
</comment>
<accession>A0ABQ7J752</accession>
<name>A0ABQ7J752_9APIC</name>